<dbReference type="Proteomes" id="UP000006637">
    <property type="component" value="Chromosome"/>
</dbReference>
<dbReference type="HOGENOM" id="CLU_1601465_0_0_11"/>
<dbReference type="KEGG" id="rxy:Rxyl_0666"/>
<dbReference type="EMBL" id="CP000386">
    <property type="protein sequence ID" value="ABG03636.1"/>
    <property type="molecule type" value="Genomic_DNA"/>
</dbReference>
<feature type="transmembrane region" description="Helical" evidence="1">
    <location>
        <begin position="12"/>
        <end position="31"/>
    </location>
</feature>
<feature type="transmembrane region" description="Helical" evidence="1">
    <location>
        <begin position="121"/>
        <end position="143"/>
    </location>
</feature>
<gene>
    <name evidence="2" type="ordered locus">Rxyl_0666</name>
</gene>
<dbReference type="AlphaFoldDB" id="Q1AY92"/>
<feature type="transmembrane region" description="Helical" evidence="1">
    <location>
        <begin position="51"/>
        <end position="72"/>
    </location>
</feature>
<keyword evidence="1" id="KW-0812">Transmembrane</keyword>
<proteinExistence type="predicted"/>
<reference evidence="2 3" key="1">
    <citation type="submission" date="2006-06" db="EMBL/GenBank/DDBJ databases">
        <title>Complete sequence of Rubrobacter xylanophilus DSM 9941.</title>
        <authorList>
            <consortium name="US DOE Joint Genome Institute"/>
            <person name="Copeland A."/>
            <person name="Lucas S."/>
            <person name="Lapidus A."/>
            <person name="Barry K."/>
            <person name="Detter J.C."/>
            <person name="Glavina del Rio T."/>
            <person name="Hammon N."/>
            <person name="Israni S."/>
            <person name="Dalin E."/>
            <person name="Tice H."/>
            <person name="Pitluck S."/>
            <person name="Munk A.C."/>
            <person name="Brettin T."/>
            <person name="Bruce D."/>
            <person name="Han C."/>
            <person name="Tapia R."/>
            <person name="Gilna P."/>
            <person name="Schmutz J."/>
            <person name="Larimer F."/>
            <person name="Land M."/>
            <person name="Hauser L."/>
            <person name="Kyrpides N."/>
            <person name="Lykidis A."/>
            <person name="da Costa M.S."/>
            <person name="Rainey F.A."/>
            <person name="Empadinhas N."/>
            <person name="Jolivet E."/>
            <person name="Battista J.R."/>
            <person name="Richardson P."/>
        </authorList>
    </citation>
    <scope>NUCLEOTIDE SEQUENCE [LARGE SCALE GENOMIC DNA]</scope>
    <source>
        <strain evidence="3">DSM 9941 / NBRC 16129 / PRD-1</strain>
    </source>
</reference>
<feature type="transmembrane region" description="Helical" evidence="1">
    <location>
        <begin position="84"/>
        <end position="109"/>
    </location>
</feature>
<accession>Q1AY92</accession>
<keyword evidence="3" id="KW-1185">Reference proteome</keyword>
<name>Q1AY92_RUBXD</name>
<evidence type="ECO:0000313" key="3">
    <source>
        <dbReference type="Proteomes" id="UP000006637"/>
    </source>
</evidence>
<protein>
    <submittedName>
        <fullName evidence="2">Uncharacterized protein</fullName>
    </submittedName>
</protein>
<organism evidence="2 3">
    <name type="scientific">Rubrobacter xylanophilus (strain DSM 9941 / JCM 11954 / NBRC 16129 / PRD-1)</name>
    <dbReference type="NCBI Taxonomy" id="266117"/>
    <lineage>
        <taxon>Bacteria</taxon>
        <taxon>Bacillati</taxon>
        <taxon>Actinomycetota</taxon>
        <taxon>Rubrobacteria</taxon>
        <taxon>Rubrobacterales</taxon>
        <taxon>Rubrobacteraceae</taxon>
        <taxon>Rubrobacter</taxon>
    </lineage>
</organism>
<evidence type="ECO:0000313" key="2">
    <source>
        <dbReference type="EMBL" id="ABG03636.1"/>
    </source>
</evidence>
<keyword evidence="1" id="KW-0472">Membrane</keyword>
<evidence type="ECO:0000256" key="1">
    <source>
        <dbReference type="SAM" id="Phobius"/>
    </source>
</evidence>
<dbReference type="RefSeq" id="WP_011563654.1">
    <property type="nucleotide sequence ID" value="NC_008148.1"/>
</dbReference>
<dbReference type="STRING" id="266117.Rxyl_0666"/>
<sequence length="149" mass="14640">MDRRRGGIRWGAVALGWLVAVLAGIVISPALRLLYGAAIGPELDRGELTAGLVAVSMGSGFLAYLVGGYAAARMAGGAGGTHGALTAVYGLVVGVVLGVVLGLLGLVFVEGVALPPATFGLAGEALVAGLVLFVVNLVGGYAGGRLGAR</sequence>
<keyword evidence="1" id="KW-1133">Transmembrane helix</keyword>